<keyword evidence="3" id="KW-1185">Reference proteome</keyword>
<sequence length="509" mass="58331">MTENEESYEHNSYKSIEWIDTGRRQYRATADTVKMWMRDHIIFNKEIRDLSDTLYNSKGLYSRVIDYIVALPTLDKVVYGSNVQSKRYATNKEKYKNSLSKMKDDTLTRDIIRKLSKSGTYFGYFISEELKSLKGSFSDYEIDAIAELNNNKINCGVISLPIDYCKIVGTENSSYVVAFDMQYFDQFRTNGLSQRLMRYPKEIREGYKKYNSSKSEKWLVLDNNKTVVLKARADIDERWGRPLGLGAFLDILFDQDYTEVKRDTIQRANGQVIYQTFPEGSKENKSVLSSTQQQKQHNDVRDAIFNRKNNSGINFFSIAAGTTLNELKIDLSILDKIKDDELIKKIATDLGFASSLLNGEESNYSSQKNNLDLISAEIFSWIAQIENEYNKVINENVIKDDKCEIKLSYLQTTHLNREGIKNNAKDLYTLGKGPLELWIAASGFNPDACFALMEEELIKGYDQKFPVHQTSFTQSTNDNKPTEDNPTNENTIKTKSNDANNNPSPKGGE</sequence>
<dbReference type="AlphaFoldDB" id="A0A2Z2KI09"/>
<dbReference type="RefSeq" id="WP_087915836.1">
    <property type="nucleotide sequence ID" value="NZ_CP021780.1"/>
</dbReference>
<organism evidence="2 3">
    <name type="scientific">Paenibacillus donghaensis</name>
    <dbReference type="NCBI Taxonomy" id="414771"/>
    <lineage>
        <taxon>Bacteria</taxon>
        <taxon>Bacillati</taxon>
        <taxon>Bacillota</taxon>
        <taxon>Bacilli</taxon>
        <taxon>Bacillales</taxon>
        <taxon>Paenibacillaceae</taxon>
        <taxon>Paenibacillus</taxon>
    </lineage>
</organism>
<feature type="region of interest" description="Disordered" evidence="1">
    <location>
        <begin position="471"/>
        <end position="509"/>
    </location>
</feature>
<accession>A0A2Z2KI09</accession>
<dbReference type="KEGG" id="pdh:B9T62_14225"/>
<dbReference type="Proteomes" id="UP000249890">
    <property type="component" value="Chromosome"/>
</dbReference>
<proteinExistence type="predicted"/>
<evidence type="ECO:0008006" key="4">
    <source>
        <dbReference type="Google" id="ProtNLM"/>
    </source>
</evidence>
<evidence type="ECO:0000256" key="1">
    <source>
        <dbReference type="SAM" id="MobiDB-lite"/>
    </source>
</evidence>
<protein>
    <recommendedName>
        <fullName evidence="4">Phage portal protein</fullName>
    </recommendedName>
</protein>
<evidence type="ECO:0000313" key="2">
    <source>
        <dbReference type="EMBL" id="ASA21829.1"/>
    </source>
</evidence>
<name>A0A2Z2KI09_9BACL</name>
<dbReference type="EMBL" id="CP021780">
    <property type="protein sequence ID" value="ASA21829.1"/>
    <property type="molecule type" value="Genomic_DNA"/>
</dbReference>
<reference evidence="2 3" key="1">
    <citation type="submission" date="2017-06" db="EMBL/GenBank/DDBJ databases">
        <title>Complete genome sequence of Paenibacillus donghaensis KCTC 13049T isolated from East Sea sediment, South Korea.</title>
        <authorList>
            <person name="Jung B.K."/>
            <person name="Hong S.-J."/>
            <person name="Shin J.-H."/>
        </authorList>
    </citation>
    <scope>NUCLEOTIDE SEQUENCE [LARGE SCALE GENOMIC DNA]</scope>
    <source>
        <strain evidence="2 3">KCTC 13049</strain>
    </source>
</reference>
<gene>
    <name evidence="2" type="ORF">B9T62_14225</name>
</gene>
<dbReference type="OrthoDB" id="2077964at2"/>
<evidence type="ECO:0000313" key="3">
    <source>
        <dbReference type="Proteomes" id="UP000249890"/>
    </source>
</evidence>